<evidence type="ECO:0000256" key="7">
    <source>
        <dbReference type="ARBA" id="ARBA00022842"/>
    </source>
</evidence>
<dbReference type="CDD" id="cd00739">
    <property type="entry name" value="DHPS"/>
    <property type="match status" value="1"/>
</dbReference>
<dbReference type="RefSeq" id="WP_021286974.1">
    <property type="nucleotide sequence ID" value="NZ_AUPZ01000004.1"/>
</dbReference>
<dbReference type="PANTHER" id="PTHR20941:SF1">
    <property type="entry name" value="FOLIC ACID SYNTHESIS PROTEIN FOL1"/>
    <property type="match status" value="1"/>
</dbReference>
<dbReference type="PROSITE" id="PS50972">
    <property type="entry name" value="PTERIN_BINDING"/>
    <property type="match status" value="1"/>
</dbReference>
<keyword evidence="7" id="KW-0460">Magnesium</keyword>
<dbReference type="PROSITE" id="PS00793">
    <property type="entry name" value="DHPS_2"/>
    <property type="match status" value="1"/>
</dbReference>
<dbReference type="Proteomes" id="UP000015520">
    <property type="component" value="Unassembled WGS sequence"/>
</dbReference>
<evidence type="ECO:0000259" key="9">
    <source>
        <dbReference type="PROSITE" id="PS50972"/>
    </source>
</evidence>
<dbReference type="NCBIfam" id="TIGR01496">
    <property type="entry name" value="DHPS"/>
    <property type="match status" value="1"/>
</dbReference>
<dbReference type="AlphaFoldDB" id="T0JG61"/>
<evidence type="ECO:0000313" key="11">
    <source>
        <dbReference type="Proteomes" id="UP000015520"/>
    </source>
</evidence>
<protein>
    <recommendedName>
        <fullName evidence="4">dihydropteroate synthase</fullName>
        <ecNumber evidence="4">2.5.1.15</ecNumber>
    </recommendedName>
</protein>
<dbReference type="GO" id="GO:0046872">
    <property type="term" value="F:metal ion binding"/>
    <property type="evidence" value="ECO:0007669"/>
    <property type="project" value="UniProtKB-KW"/>
</dbReference>
<dbReference type="InterPro" id="IPR016227">
    <property type="entry name" value="Dihydropteroate_synthase_prd"/>
</dbReference>
<comment type="catalytic activity">
    <reaction evidence="1">
        <text>(7,8-dihydropterin-6-yl)methyl diphosphate + 4-aminobenzoate = 7,8-dihydropteroate + diphosphate</text>
        <dbReference type="Rhea" id="RHEA:19949"/>
        <dbReference type="ChEBI" id="CHEBI:17836"/>
        <dbReference type="ChEBI" id="CHEBI:17839"/>
        <dbReference type="ChEBI" id="CHEBI:33019"/>
        <dbReference type="ChEBI" id="CHEBI:72950"/>
        <dbReference type="EC" id="2.5.1.15"/>
    </reaction>
</comment>
<dbReference type="SUPFAM" id="SSF51717">
    <property type="entry name" value="Dihydropteroate synthetase-like"/>
    <property type="match status" value="1"/>
</dbReference>
<comment type="cofactor">
    <cofactor evidence="2">
        <name>Mg(2+)</name>
        <dbReference type="ChEBI" id="CHEBI:18420"/>
    </cofactor>
</comment>
<dbReference type="Pfam" id="PF00809">
    <property type="entry name" value="Pterin_bind"/>
    <property type="match status" value="1"/>
</dbReference>
<dbReference type="OrthoDB" id="9811744at2"/>
<evidence type="ECO:0000313" key="10">
    <source>
        <dbReference type="EMBL" id="EQB40100.1"/>
    </source>
</evidence>
<keyword evidence="5" id="KW-0808">Transferase</keyword>
<comment type="caution">
    <text evidence="10">The sequence shown here is derived from an EMBL/GenBank/DDBJ whole genome shotgun (WGS) entry which is preliminary data.</text>
</comment>
<feature type="domain" description="Pterin-binding" evidence="9">
    <location>
        <begin position="120"/>
        <end position="372"/>
    </location>
</feature>
<name>T0JG61_9BACT</name>
<organism evidence="10 11">
    <name type="scientific">Sulfurimonas hongkongensis</name>
    <dbReference type="NCBI Taxonomy" id="1172190"/>
    <lineage>
        <taxon>Bacteria</taxon>
        <taxon>Pseudomonadati</taxon>
        <taxon>Campylobacterota</taxon>
        <taxon>Epsilonproteobacteria</taxon>
        <taxon>Campylobacterales</taxon>
        <taxon>Sulfurimonadaceae</taxon>
        <taxon>Sulfurimonas</taxon>
    </lineage>
</organism>
<evidence type="ECO:0000256" key="4">
    <source>
        <dbReference type="ARBA" id="ARBA00012458"/>
    </source>
</evidence>
<dbReference type="EC" id="2.5.1.15" evidence="4"/>
<dbReference type="STRING" id="1172190.M947_03500"/>
<evidence type="ECO:0000256" key="5">
    <source>
        <dbReference type="ARBA" id="ARBA00022679"/>
    </source>
</evidence>
<dbReference type="PANTHER" id="PTHR20941">
    <property type="entry name" value="FOLATE SYNTHESIS PROTEINS"/>
    <property type="match status" value="1"/>
</dbReference>
<evidence type="ECO:0000256" key="6">
    <source>
        <dbReference type="ARBA" id="ARBA00022723"/>
    </source>
</evidence>
<dbReference type="PATRIC" id="fig|1172190.3.peg.680"/>
<dbReference type="eggNOG" id="COG0294">
    <property type="taxonomic scope" value="Bacteria"/>
</dbReference>
<dbReference type="GO" id="GO:0005829">
    <property type="term" value="C:cytosol"/>
    <property type="evidence" value="ECO:0007669"/>
    <property type="project" value="TreeGrafter"/>
</dbReference>
<dbReference type="InterPro" id="IPR011005">
    <property type="entry name" value="Dihydropteroate_synth-like_sf"/>
</dbReference>
<dbReference type="InterPro" id="IPR000489">
    <property type="entry name" value="Pterin-binding_dom"/>
</dbReference>
<dbReference type="Gene3D" id="3.20.20.20">
    <property type="entry name" value="Dihydropteroate synthase-like"/>
    <property type="match status" value="1"/>
</dbReference>
<evidence type="ECO:0000256" key="1">
    <source>
        <dbReference type="ARBA" id="ARBA00000012"/>
    </source>
</evidence>
<evidence type="ECO:0000256" key="2">
    <source>
        <dbReference type="ARBA" id="ARBA00001946"/>
    </source>
</evidence>
<reference evidence="10 11" key="1">
    <citation type="submission" date="2013-07" db="EMBL/GenBank/DDBJ databases">
        <title>Sulfurimonas hongkongensis AST-10 Genome Sequencing.</title>
        <authorList>
            <person name="Cai L."/>
            <person name="Zhang T."/>
        </authorList>
    </citation>
    <scope>NUCLEOTIDE SEQUENCE [LARGE SCALE GENOMIC DNA]</scope>
    <source>
        <strain evidence="10 11">AST-10</strain>
    </source>
</reference>
<dbReference type="PIRSF" id="PIRSF000501">
    <property type="entry name" value="DHPS_Campy_prd"/>
    <property type="match status" value="1"/>
</dbReference>
<keyword evidence="8" id="KW-0289">Folate biosynthesis</keyword>
<sequence>MQVEKLSSSIDAKKYLAQLGVDSGGSSVLSSKMQTHLIYIRDLHVGAANILKQDALSIGADLAVPKGTVVAKTPKVDCILIATTKHLKILSKKELAQPLGLKILAKHLQDILKAKKPKSVDIMGIINANDDSFFSQSRFVDSDAIKKVELMIEEGANIIDIGGVSSAPNTKAINAKEELQRVWPILRAIKEQKLYDRANFSIDSYEPLVIEKALESGFKIVNDITGLANDEVCRLVASFKAQAVIMHMQGSPQTMQENPKYDNILSDITEFFKQRIEKAESFGVQDFILDVGIGFGKTVEHNLTLIKHLEHFLTLRKPLLVGASRKSMIDKISPSTPQDRLGGTLALHLEAIKNGASMIRVHDVGEHVQAMKIQKALDPI</sequence>
<dbReference type="GO" id="GO:0046654">
    <property type="term" value="P:tetrahydrofolate biosynthetic process"/>
    <property type="evidence" value="ECO:0007669"/>
    <property type="project" value="TreeGrafter"/>
</dbReference>
<accession>T0JG61</accession>
<dbReference type="GO" id="GO:0004156">
    <property type="term" value="F:dihydropteroate synthase activity"/>
    <property type="evidence" value="ECO:0007669"/>
    <property type="project" value="UniProtKB-EC"/>
</dbReference>
<evidence type="ECO:0000256" key="8">
    <source>
        <dbReference type="ARBA" id="ARBA00022909"/>
    </source>
</evidence>
<comment type="pathway">
    <text evidence="3">Cofactor biosynthesis; tetrahydrofolate biosynthesis; 7,8-dihydrofolate from 2-amino-4-hydroxy-6-hydroxymethyl-7,8-dihydropteridine diphosphate and 4-aminobenzoate: step 1/2.</text>
</comment>
<proteinExistence type="predicted"/>
<dbReference type="GO" id="GO:0046656">
    <property type="term" value="P:folic acid biosynthetic process"/>
    <property type="evidence" value="ECO:0007669"/>
    <property type="project" value="UniProtKB-KW"/>
</dbReference>
<evidence type="ECO:0000256" key="3">
    <source>
        <dbReference type="ARBA" id="ARBA00004763"/>
    </source>
</evidence>
<dbReference type="InterPro" id="IPR045031">
    <property type="entry name" value="DHP_synth-like"/>
</dbReference>
<dbReference type="EMBL" id="AUPZ01000004">
    <property type="protein sequence ID" value="EQB40100.1"/>
    <property type="molecule type" value="Genomic_DNA"/>
</dbReference>
<keyword evidence="11" id="KW-1185">Reference proteome</keyword>
<keyword evidence="6" id="KW-0479">Metal-binding</keyword>
<dbReference type="InterPro" id="IPR006390">
    <property type="entry name" value="DHP_synth_dom"/>
</dbReference>
<gene>
    <name evidence="10" type="ORF">M947_03500</name>
</gene>